<dbReference type="InterPro" id="IPR036514">
    <property type="entry name" value="SGNH_hydro_sf"/>
</dbReference>
<protein>
    <submittedName>
        <fullName evidence="7">Pectate lyase</fullName>
        <ecNumber evidence="7">4.2.2.2</ecNumber>
    </submittedName>
</protein>
<dbReference type="NCBIfam" id="TIGR02474">
    <property type="entry name" value="pec_lyase"/>
    <property type="match status" value="1"/>
</dbReference>
<dbReference type="SUPFAM" id="SSF51126">
    <property type="entry name" value="Pectin lyase-like"/>
    <property type="match status" value="1"/>
</dbReference>
<feature type="chain" id="PRO_5037426992" evidence="4">
    <location>
        <begin position="23"/>
        <end position="876"/>
    </location>
</feature>
<dbReference type="PANTHER" id="PTHR31321:SF57">
    <property type="entry name" value="PECTINESTERASE 53-RELATED"/>
    <property type="match status" value="1"/>
</dbReference>
<dbReference type="Gene3D" id="1.50.10.20">
    <property type="match status" value="1"/>
</dbReference>
<comment type="caution">
    <text evidence="7">The sequence shown here is derived from an EMBL/GenBank/DDBJ whole genome shotgun (WGS) entry which is preliminary data.</text>
</comment>
<feature type="signal peptide" evidence="4">
    <location>
        <begin position="1"/>
        <end position="22"/>
    </location>
</feature>
<evidence type="ECO:0000256" key="1">
    <source>
        <dbReference type="ARBA" id="ARBA00008891"/>
    </source>
</evidence>
<proteinExistence type="inferred from homology"/>
<dbReference type="RefSeq" id="WP_191617370.1">
    <property type="nucleotide sequence ID" value="NZ_JACYFG010000035.1"/>
</dbReference>
<dbReference type="PANTHER" id="PTHR31321">
    <property type="entry name" value="ACYL-COA THIOESTER HYDROLASE YBHC-RELATED"/>
    <property type="match status" value="1"/>
</dbReference>
<dbReference type="GO" id="GO:0030599">
    <property type="term" value="F:pectinesterase activity"/>
    <property type="evidence" value="ECO:0007669"/>
    <property type="project" value="InterPro"/>
</dbReference>
<evidence type="ECO:0000256" key="2">
    <source>
        <dbReference type="ARBA" id="ARBA00022801"/>
    </source>
</evidence>
<dbReference type="SUPFAM" id="SSF81853">
    <property type="entry name" value="Family 10 polysaccharide lyase"/>
    <property type="match status" value="1"/>
</dbReference>
<dbReference type="InterPro" id="IPR013830">
    <property type="entry name" value="SGNH_hydro"/>
</dbReference>
<dbReference type="InterPro" id="IPR012334">
    <property type="entry name" value="Pectin_lyas_fold"/>
</dbReference>
<dbReference type="InterPro" id="IPR012669">
    <property type="entry name" value="Pectate_lyase"/>
</dbReference>
<dbReference type="GO" id="GO:0042545">
    <property type="term" value="P:cell wall modification"/>
    <property type="evidence" value="ECO:0007669"/>
    <property type="project" value="InterPro"/>
</dbReference>
<evidence type="ECO:0000259" key="6">
    <source>
        <dbReference type="Pfam" id="PF13472"/>
    </source>
</evidence>
<dbReference type="AlphaFoldDB" id="A0A927FAP7"/>
<accession>A0A927FAP7</accession>
<evidence type="ECO:0000259" key="5">
    <source>
        <dbReference type="Pfam" id="PF01095"/>
    </source>
</evidence>
<dbReference type="Pfam" id="PF01095">
    <property type="entry name" value="Pectinesterase"/>
    <property type="match status" value="1"/>
</dbReference>
<dbReference type="Gene3D" id="2.160.20.10">
    <property type="entry name" value="Single-stranded right-handed beta-helix, Pectin lyase-like"/>
    <property type="match status" value="1"/>
</dbReference>
<evidence type="ECO:0000313" key="7">
    <source>
        <dbReference type="EMBL" id="MBD5780260.1"/>
    </source>
</evidence>
<evidence type="ECO:0000256" key="3">
    <source>
        <dbReference type="ARBA" id="ARBA00023085"/>
    </source>
</evidence>
<sequence length="876" mass="98165">MNRFFQAIFAAAWAAVSLQAFPDWDDALRQSSDWYGSAEAAQVADSVLAYQTDSGGWPKNLNLAEPPSEAYLTGSEKARYPTIDNGGTTTPLFYLARVNAAQPDAKWRAAMQRGIDYLLEAQYENGGWPQFYPLREGYYSHITYNDNAMVRVMRVLEEVSSGESVWTWVDEATKQQAAAAVEKGIECILATQVRVDGQLTVWCAQHDVETLAPAKARAFELVSLSGGESVEIVRFLMDIETPSPRVVAAIEGAVAWFSKVAIPGMSSELVRDANGERDRILKESPGEDLWARFYEIGTNRPIFVGRDSVVRYELSEIEQERRGGYGYYGSWPKDMISKEYPEWRSRLALQSEGPVLYLVGDSTMADKPRPTTPEKGWGQLLREYALLPLRVDNHARNGRSTKSFIDEGRWDEVVSRLKEGDWVLIQFGHNDEKEHKPSVYAEAHTSYRDNLRRMVRETRAKGANPILATSVARRKWDDAGERMVPTHGDYPLVVRQVAEAEKVPMLEMETLTTALEESKGVEGSKKLHLWFEAGELAIRPEGLSDNTHYSRLGAREVAALAIGEMRRLELPIARYFADALVARDGSGDWDSVEQAIYKAPQGPEGSPRWIIRVKHGEYRERAYVQRERGNIRLVGDSPETTVLVEGIHANMIGPDGKKLGTFRTPTLQVDGEGFQVHSMTIANDAGPVGQALALRVDGDGVVFRDCVFKGWQDTIFVNRGRHYFENCYIEGHVDFIFGGGLSVFENCHIHCLKDGYITAAATPAQQEYGMVFLDCRITGEPGVRTYLGRPWRAHAQTVFVRTEMSEVVRSAGWHNWTGPEREKTARYAEYGSYGEGGDMGERVSWARQLSRKEAKELEVNAIFESGEPVAPFAPKP</sequence>
<dbReference type="Pfam" id="PF13472">
    <property type="entry name" value="Lipase_GDSL_2"/>
    <property type="match status" value="1"/>
</dbReference>
<feature type="domain" description="Pectinesterase catalytic" evidence="5">
    <location>
        <begin position="578"/>
        <end position="860"/>
    </location>
</feature>
<keyword evidence="4" id="KW-0732">Signal</keyword>
<dbReference type="SUPFAM" id="SSF52266">
    <property type="entry name" value="SGNH hydrolase"/>
    <property type="match status" value="1"/>
</dbReference>
<keyword evidence="8" id="KW-1185">Reference proteome</keyword>
<dbReference type="Gene3D" id="3.40.50.1110">
    <property type="entry name" value="SGNH hydrolase"/>
    <property type="match status" value="1"/>
</dbReference>
<organism evidence="7 8">
    <name type="scientific">Pelagicoccus enzymogenes</name>
    <dbReference type="NCBI Taxonomy" id="2773457"/>
    <lineage>
        <taxon>Bacteria</taxon>
        <taxon>Pseudomonadati</taxon>
        <taxon>Verrucomicrobiota</taxon>
        <taxon>Opitutia</taxon>
        <taxon>Puniceicoccales</taxon>
        <taxon>Pelagicoccaceae</taxon>
        <taxon>Pelagicoccus</taxon>
    </lineage>
</organism>
<dbReference type="GO" id="GO:0009279">
    <property type="term" value="C:cell outer membrane"/>
    <property type="evidence" value="ECO:0007669"/>
    <property type="project" value="TreeGrafter"/>
</dbReference>
<feature type="domain" description="SGNH hydrolase-type esterase" evidence="6">
    <location>
        <begin position="359"/>
        <end position="513"/>
    </location>
</feature>
<dbReference type="InterPro" id="IPR000070">
    <property type="entry name" value="Pectinesterase_cat"/>
</dbReference>
<dbReference type="GO" id="GO:0030570">
    <property type="term" value="F:pectate lyase activity"/>
    <property type="evidence" value="ECO:0007669"/>
    <property type="project" value="UniProtKB-EC"/>
</dbReference>
<keyword evidence="7" id="KW-0456">Lyase</keyword>
<dbReference type="InterPro" id="IPR037459">
    <property type="entry name" value="RhgT-like"/>
</dbReference>
<comment type="similarity">
    <text evidence="1">Belongs to the pectinesterase family.</text>
</comment>
<dbReference type="Pfam" id="PF09492">
    <property type="entry name" value="Pec_lyase"/>
    <property type="match status" value="1"/>
</dbReference>
<dbReference type="CDD" id="cd01821">
    <property type="entry name" value="Rhamnogalacturan_acetylesterase_like"/>
    <property type="match status" value="1"/>
</dbReference>
<keyword evidence="3" id="KW-0063">Aspartyl esterase</keyword>
<evidence type="ECO:0000313" key="8">
    <source>
        <dbReference type="Proteomes" id="UP000622317"/>
    </source>
</evidence>
<keyword evidence="2" id="KW-0378">Hydrolase</keyword>
<dbReference type="EC" id="4.2.2.2" evidence="7"/>
<evidence type="ECO:0000256" key="4">
    <source>
        <dbReference type="SAM" id="SignalP"/>
    </source>
</evidence>
<dbReference type="Proteomes" id="UP000622317">
    <property type="component" value="Unassembled WGS sequence"/>
</dbReference>
<reference evidence="7" key="1">
    <citation type="submission" date="2020-09" db="EMBL/GenBank/DDBJ databases">
        <title>Pelagicoccus enzymogenes sp. nov. with an EPS production, isolated from marine sediment.</title>
        <authorList>
            <person name="Feng X."/>
        </authorList>
    </citation>
    <scope>NUCLEOTIDE SEQUENCE</scope>
    <source>
        <strain evidence="7">NFK12</strain>
    </source>
</reference>
<dbReference type="EMBL" id="JACYFG010000035">
    <property type="protein sequence ID" value="MBD5780260.1"/>
    <property type="molecule type" value="Genomic_DNA"/>
</dbReference>
<dbReference type="InterPro" id="IPR011050">
    <property type="entry name" value="Pectin_lyase_fold/virulence"/>
</dbReference>
<gene>
    <name evidence="7" type="primary">pelA</name>
    <name evidence="7" type="ORF">IEN85_12225</name>
</gene>
<name>A0A927FAP7_9BACT</name>